<dbReference type="CDD" id="cd01744">
    <property type="entry name" value="GATase1_CPSase"/>
    <property type="match status" value="1"/>
</dbReference>
<proteinExistence type="inferred from homology"/>
<accession>A0A8J6YVA0</accession>
<dbReference type="Gene3D" id="3.40.50.880">
    <property type="match status" value="1"/>
</dbReference>
<evidence type="ECO:0000313" key="12">
    <source>
        <dbReference type="EMBL" id="MBE1236387.1"/>
    </source>
</evidence>
<evidence type="ECO:0000256" key="3">
    <source>
        <dbReference type="ARBA" id="ARBA00022598"/>
    </source>
</evidence>
<dbReference type="InterPro" id="IPR017926">
    <property type="entry name" value="GATASE"/>
</dbReference>
<feature type="active site" description="Nucleophile" evidence="9">
    <location>
        <position position="292"/>
    </location>
</feature>
<dbReference type="HAMAP" id="MF_01209">
    <property type="entry name" value="CPSase_S_chain"/>
    <property type="match status" value="1"/>
</dbReference>
<dbReference type="InterPro" id="IPR035686">
    <property type="entry name" value="CPSase_GATase1"/>
</dbReference>
<dbReference type="SMART" id="SM01097">
    <property type="entry name" value="CPSase_sm_chain"/>
    <property type="match status" value="1"/>
</dbReference>
<feature type="active site" evidence="9">
    <location>
        <position position="376"/>
    </location>
</feature>
<dbReference type="PANTHER" id="PTHR43418:SF7">
    <property type="entry name" value="CARBAMOYL-PHOSPHATE SYNTHASE SMALL CHAIN"/>
    <property type="match status" value="1"/>
</dbReference>
<gene>
    <name evidence="9 12" type="primary">carA</name>
    <name evidence="12" type="ORF">IHV25_01795</name>
</gene>
<dbReference type="EMBL" id="JACZHT010000001">
    <property type="protein sequence ID" value="MBE1236387.1"/>
    <property type="molecule type" value="Genomic_DNA"/>
</dbReference>
<feature type="binding site" evidence="9">
    <location>
        <position position="69"/>
    </location>
    <ligand>
        <name>L-glutamine</name>
        <dbReference type="ChEBI" id="CHEBI:58359"/>
    </ligand>
</feature>
<dbReference type="SUPFAM" id="SSF52317">
    <property type="entry name" value="Class I glutamine amidotransferase-like"/>
    <property type="match status" value="1"/>
</dbReference>
<evidence type="ECO:0000256" key="5">
    <source>
        <dbReference type="ARBA" id="ARBA00022840"/>
    </source>
</evidence>
<dbReference type="Gene3D" id="3.50.30.20">
    <property type="entry name" value="Carbamoyl-phosphate synthase small subunit, N-terminal domain"/>
    <property type="match status" value="1"/>
</dbReference>
<feature type="active site" evidence="9">
    <location>
        <position position="378"/>
    </location>
</feature>
<evidence type="ECO:0000256" key="4">
    <source>
        <dbReference type="ARBA" id="ARBA00022741"/>
    </source>
</evidence>
<dbReference type="InterPro" id="IPR029062">
    <property type="entry name" value="Class_I_gatase-like"/>
</dbReference>
<dbReference type="GO" id="GO:0044205">
    <property type="term" value="P:'de novo' UMP biosynthetic process"/>
    <property type="evidence" value="ECO:0007669"/>
    <property type="project" value="UniProtKB-UniRule"/>
</dbReference>
<dbReference type="UniPathway" id="UPA00068">
    <property type="reaction ID" value="UER00171"/>
</dbReference>
<feature type="compositionally biased region" description="Basic and acidic residues" evidence="10">
    <location>
        <begin position="1"/>
        <end position="20"/>
    </location>
</feature>
<dbReference type="GO" id="GO:0006526">
    <property type="term" value="P:L-arginine biosynthetic process"/>
    <property type="evidence" value="ECO:0007669"/>
    <property type="project" value="UniProtKB-UniRule"/>
</dbReference>
<keyword evidence="7 9" id="KW-0665">Pyrimidine biosynthesis</keyword>
<feature type="binding site" evidence="9">
    <location>
        <position position="336"/>
    </location>
    <ligand>
        <name>L-glutamine</name>
        <dbReference type="ChEBI" id="CHEBI:58359"/>
    </ligand>
</feature>
<feature type="region of interest" description="Disordered" evidence="10">
    <location>
        <begin position="1"/>
        <end position="24"/>
    </location>
</feature>
<comment type="similarity">
    <text evidence="2 9">Belongs to the CarA family.</text>
</comment>
<dbReference type="PRINTS" id="PR00096">
    <property type="entry name" value="GATASE"/>
</dbReference>
<evidence type="ECO:0000256" key="1">
    <source>
        <dbReference type="ARBA" id="ARBA00005077"/>
    </source>
</evidence>
<feature type="binding site" evidence="9">
    <location>
        <position position="265"/>
    </location>
    <ligand>
        <name>L-glutamine</name>
        <dbReference type="ChEBI" id="CHEBI:58359"/>
    </ligand>
</feature>
<evidence type="ECO:0000256" key="9">
    <source>
        <dbReference type="HAMAP-Rule" id="MF_01209"/>
    </source>
</evidence>
<dbReference type="PRINTS" id="PR00099">
    <property type="entry name" value="CPSGATASE"/>
</dbReference>
<dbReference type="Pfam" id="PF00117">
    <property type="entry name" value="GATase"/>
    <property type="match status" value="1"/>
</dbReference>
<dbReference type="PANTHER" id="PTHR43418">
    <property type="entry name" value="MULTIFUNCTIONAL TRYPTOPHAN BIOSYNTHESIS PROTEIN-RELATED"/>
    <property type="match status" value="1"/>
</dbReference>
<dbReference type="NCBIfam" id="TIGR01368">
    <property type="entry name" value="CPSaseIIsmall"/>
    <property type="match status" value="1"/>
</dbReference>
<keyword evidence="5 9" id="KW-0067">ATP-binding</keyword>
<dbReference type="InterPro" id="IPR002474">
    <property type="entry name" value="CarbamoylP_synth_ssu_N"/>
</dbReference>
<dbReference type="NCBIfam" id="NF009475">
    <property type="entry name" value="PRK12838.1"/>
    <property type="match status" value="1"/>
</dbReference>
<dbReference type="RefSeq" id="WP_192533250.1">
    <property type="nucleotide sequence ID" value="NZ_JACZHT010000001.1"/>
</dbReference>
<evidence type="ECO:0000259" key="11">
    <source>
        <dbReference type="SMART" id="SM01097"/>
    </source>
</evidence>
<dbReference type="SUPFAM" id="SSF52021">
    <property type="entry name" value="Carbamoyl phosphate synthetase, small subunit N-terminal domain"/>
    <property type="match status" value="1"/>
</dbReference>
<dbReference type="InterPro" id="IPR006274">
    <property type="entry name" value="CarbamoylP_synth_ssu"/>
</dbReference>
<evidence type="ECO:0000256" key="6">
    <source>
        <dbReference type="ARBA" id="ARBA00022962"/>
    </source>
</evidence>
<feature type="binding site" evidence="9">
    <location>
        <position position="334"/>
    </location>
    <ligand>
        <name>L-glutamine</name>
        <dbReference type="ChEBI" id="CHEBI:58359"/>
    </ligand>
</feature>
<dbReference type="UniPathway" id="UPA00070">
    <property type="reaction ID" value="UER00115"/>
</dbReference>
<keyword evidence="3 9" id="KW-0436">Ligase</keyword>
<evidence type="ECO:0000313" key="13">
    <source>
        <dbReference type="Proteomes" id="UP000631034"/>
    </source>
</evidence>
<feature type="binding site" evidence="9">
    <location>
        <position position="337"/>
    </location>
    <ligand>
        <name>L-glutamine</name>
        <dbReference type="ChEBI" id="CHEBI:58359"/>
    </ligand>
</feature>
<feature type="binding site" evidence="9">
    <location>
        <position position="293"/>
    </location>
    <ligand>
        <name>L-glutamine</name>
        <dbReference type="ChEBI" id="CHEBI:58359"/>
    </ligand>
</feature>
<dbReference type="AlphaFoldDB" id="A0A8J6YVA0"/>
<dbReference type="GO" id="GO:0004088">
    <property type="term" value="F:carbamoyl-phosphate synthase (glutamine-hydrolyzing) activity"/>
    <property type="evidence" value="ECO:0007669"/>
    <property type="project" value="UniProtKB-UniRule"/>
</dbReference>
<comment type="subunit">
    <text evidence="9">Composed of two chains; the small (or glutamine) chain promotes the hydrolysis of glutamine to ammonia, which is used by the large (or ammonia) chain to synthesize carbamoyl phosphate. Tetramer of heterodimers (alpha,beta)4.</text>
</comment>
<dbReference type="GO" id="GO:0006207">
    <property type="term" value="P:'de novo' pyrimidine nucleobase biosynthetic process"/>
    <property type="evidence" value="ECO:0007669"/>
    <property type="project" value="InterPro"/>
</dbReference>
<keyword evidence="13" id="KW-1185">Reference proteome</keyword>
<dbReference type="PRINTS" id="PR00097">
    <property type="entry name" value="ANTSNTHASEII"/>
</dbReference>
<dbReference type="InterPro" id="IPR036480">
    <property type="entry name" value="CarbP_synth_ssu_N_sf"/>
</dbReference>
<feature type="region of interest" description="CPSase" evidence="9">
    <location>
        <begin position="1"/>
        <end position="206"/>
    </location>
</feature>
<keyword evidence="4 9" id="KW-0547">Nucleotide-binding</keyword>
<protein>
    <recommendedName>
        <fullName evidence="9">Carbamoyl phosphate synthase small chain</fullName>
        <ecNumber evidence="9">6.3.5.5</ecNumber>
    </recommendedName>
    <alternativeName>
        <fullName evidence="9">Carbamoyl phosphate synthetase glutamine chain</fullName>
    </alternativeName>
</protein>
<dbReference type="GO" id="GO:0006541">
    <property type="term" value="P:glutamine metabolic process"/>
    <property type="evidence" value="ECO:0007669"/>
    <property type="project" value="InterPro"/>
</dbReference>
<dbReference type="GO" id="GO:0005524">
    <property type="term" value="F:ATP binding"/>
    <property type="evidence" value="ECO:0007669"/>
    <property type="project" value="UniProtKB-UniRule"/>
</dbReference>
<name>A0A8J6YVA0_9PROT</name>
<evidence type="ECO:0000256" key="8">
    <source>
        <dbReference type="ARBA" id="ARBA00048816"/>
    </source>
</evidence>
<feature type="binding site" evidence="9">
    <location>
        <position position="263"/>
    </location>
    <ligand>
        <name>L-glutamine</name>
        <dbReference type="ChEBI" id="CHEBI:58359"/>
    </ligand>
</feature>
<sequence>MTDHTSNDTDPRSEGPDRFPRPPGATAVLALEDGTLVWGRGAGASGEVVGEVCFNTAMSGCQEILTDPSYHSQILTFCFPHAGGTGANPEDMEADVPAVRGAVFRAALTTPSNWRATVSLNDWLVSRGIVALCGVDTRALTARIRTKGALCGVLAHNPDGVFDPDALFARARSWSGLAGLDLASAVSTRESYTWDQTLWSWKDGGYGRLESPRHHVVVVDYGVKRNMLRSLASLGCRVTVVPCTTPAADILALNPDGIVLSSGPGDPAATAVHAAPVIRELLASGKPLMGVCLGHQLLALALGAKTVKMELGHRGANHPVKDLTTGRVEITSMNHGFVVDRATLPAGVVETHTSLFDGVLEGLAVEGKPVFSVQYHPEASPGPGDSHHLFRRFADLLAA</sequence>
<keyword evidence="9" id="KW-0028">Amino-acid biosynthesis</keyword>
<dbReference type="PROSITE" id="PS51273">
    <property type="entry name" value="GATASE_TYPE_1"/>
    <property type="match status" value="1"/>
</dbReference>
<organism evidence="12 13">
    <name type="scientific">Phaeovibrio sulfidiphilus</name>
    <dbReference type="NCBI Taxonomy" id="1220600"/>
    <lineage>
        <taxon>Bacteria</taxon>
        <taxon>Pseudomonadati</taxon>
        <taxon>Pseudomonadota</taxon>
        <taxon>Alphaproteobacteria</taxon>
        <taxon>Rhodospirillales</taxon>
        <taxon>Rhodospirillaceae</taxon>
        <taxon>Phaeovibrio</taxon>
    </lineage>
</organism>
<comment type="caution">
    <text evidence="12">The sequence shown here is derived from an EMBL/GenBank/DDBJ whole genome shotgun (WGS) entry which is preliminary data.</text>
</comment>
<comment type="pathway">
    <text evidence="1 9">Amino-acid biosynthesis; L-arginine biosynthesis; carbamoyl phosphate from bicarbonate: step 1/1.</text>
</comment>
<comment type="function">
    <text evidence="9">Small subunit of the glutamine-dependent carbamoyl phosphate synthetase (CPSase). CPSase catalyzes the formation of carbamoyl phosphate from the ammonia moiety of glutamine, carbonate, and phosphate donated by ATP, constituting the first step of 2 biosynthetic pathways, one leading to arginine and/or urea and the other to pyrimidine nucleotides. The small subunit (glutamine amidotransferase) binds and cleaves glutamine to supply the large subunit with the substrate ammonia.</text>
</comment>
<dbReference type="Proteomes" id="UP000631034">
    <property type="component" value="Unassembled WGS sequence"/>
</dbReference>
<reference evidence="12" key="1">
    <citation type="submission" date="2020-10" db="EMBL/GenBank/DDBJ databases">
        <title>Genome sequence of the unusual species of purple photosynthetic bacteria, Phaeovibrio sulfidiphilus DSM 23193, type strain.</title>
        <authorList>
            <person name="Kyndt J.A."/>
            <person name="Meyer T.E."/>
        </authorList>
    </citation>
    <scope>NUCLEOTIDE SEQUENCE</scope>
    <source>
        <strain evidence="12">DSM 23193</strain>
    </source>
</reference>
<evidence type="ECO:0000256" key="10">
    <source>
        <dbReference type="SAM" id="MobiDB-lite"/>
    </source>
</evidence>
<comment type="catalytic activity">
    <reaction evidence="8 9">
        <text>hydrogencarbonate + L-glutamine + 2 ATP + H2O = carbamoyl phosphate + L-glutamate + 2 ADP + phosphate + 2 H(+)</text>
        <dbReference type="Rhea" id="RHEA:18633"/>
        <dbReference type="ChEBI" id="CHEBI:15377"/>
        <dbReference type="ChEBI" id="CHEBI:15378"/>
        <dbReference type="ChEBI" id="CHEBI:17544"/>
        <dbReference type="ChEBI" id="CHEBI:29985"/>
        <dbReference type="ChEBI" id="CHEBI:30616"/>
        <dbReference type="ChEBI" id="CHEBI:43474"/>
        <dbReference type="ChEBI" id="CHEBI:58228"/>
        <dbReference type="ChEBI" id="CHEBI:58359"/>
        <dbReference type="ChEBI" id="CHEBI:456216"/>
        <dbReference type="EC" id="6.3.5.5"/>
    </reaction>
</comment>
<dbReference type="Pfam" id="PF00988">
    <property type="entry name" value="CPSase_sm_chain"/>
    <property type="match status" value="1"/>
</dbReference>
<feature type="domain" description="Carbamoyl-phosphate synthase small subunit N-terminal" evidence="11">
    <location>
        <begin position="25"/>
        <end position="155"/>
    </location>
</feature>
<comment type="pathway">
    <text evidence="9">Pyrimidine metabolism; UMP biosynthesis via de novo pathway; (S)-dihydroorotate from bicarbonate: step 1/3.</text>
</comment>
<evidence type="ECO:0000256" key="7">
    <source>
        <dbReference type="ARBA" id="ARBA00022975"/>
    </source>
</evidence>
<comment type="catalytic activity">
    <reaction evidence="9">
        <text>L-glutamine + H2O = L-glutamate + NH4(+)</text>
        <dbReference type="Rhea" id="RHEA:15889"/>
        <dbReference type="ChEBI" id="CHEBI:15377"/>
        <dbReference type="ChEBI" id="CHEBI:28938"/>
        <dbReference type="ChEBI" id="CHEBI:29985"/>
        <dbReference type="ChEBI" id="CHEBI:58359"/>
    </reaction>
</comment>
<dbReference type="EC" id="6.3.5.5" evidence="9"/>
<evidence type="ECO:0000256" key="2">
    <source>
        <dbReference type="ARBA" id="ARBA00007800"/>
    </source>
</evidence>
<keyword evidence="6 9" id="KW-0315">Glutamine amidotransferase</keyword>
<feature type="binding site" evidence="9">
    <location>
        <position position="296"/>
    </location>
    <ligand>
        <name>L-glutamine</name>
        <dbReference type="ChEBI" id="CHEBI:58359"/>
    </ligand>
</feature>
<keyword evidence="9" id="KW-0055">Arginine biosynthesis</keyword>
<dbReference type="InterPro" id="IPR050472">
    <property type="entry name" value="Anth_synth/Amidotransfase"/>
</dbReference>